<protein>
    <submittedName>
        <fullName evidence="1">Uncharacterized protein</fullName>
    </submittedName>
</protein>
<proteinExistence type="predicted"/>
<dbReference type="AlphaFoldDB" id="A0A371HHG8"/>
<dbReference type="PANTHER" id="PTHR34222:SF37">
    <property type="entry name" value="RETROTRANSPOSON GAG DOMAIN-CONTAINING PROTEIN"/>
    <property type="match status" value="1"/>
</dbReference>
<dbReference type="OrthoDB" id="1725534at2759"/>
<comment type="caution">
    <text evidence="1">The sequence shown here is derived from an EMBL/GenBank/DDBJ whole genome shotgun (WGS) entry which is preliminary data.</text>
</comment>
<accession>A0A371HHG8</accession>
<organism evidence="1 2">
    <name type="scientific">Mucuna pruriens</name>
    <name type="common">Velvet bean</name>
    <name type="synonym">Dolichos pruriens</name>
    <dbReference type="NCBI Taxonomy" id="157652"/>
    <lineage>
        <taxon>Eukaryota</taxon>
        <taxon>Viridiplantae</taxon>
        <taxon>Streptophyta</taxon>
        <taxon>Embryophyta</taxon>
        <taxon>Tracheophyta</taxon>
        <taxon>Spermatophyta</taxon>
        <taxon>Magnoliopsida</taxon>
        <taxon>eudicotyledons</taxon>
        <taxon>Gunneridae</taxon>
        <taxon>Pentapetalae</taxon>
        <taxon>rosids</taxon>
        <taxon>fabids</taxon>
        <taxon>Fabales</taxon>
        <taxon>Fabaceae</taxon>
        <taxon>Papilionoideae</taxon>
        <taxon>50 kb inversion clade</taxon>
        <taxon>NPAAA clade</taxon>
        <taxon>indigoferoid/millettioid clade</taxon>
        <taxon>Phaseoleae</taxon>
        <taxon>Mucuna</taxon>
    </lineage>
</organism>
<gene>
    <name evidence="1" type="ORF">CR513_14313</name>
</gene>
<reference evidence="1" key="1">
    <citation type="submission" date="2018-05" db="EMBL/GenBank/DDBJ databases">
        <title>Draft genome of Mucuna pruriens seed.</title>
        <authorList>
            <person name="Nnadi N.E."/>
            <person name="Vos R."/>
            <person name="Hasami M.H."/>
            <person name="Devisetty U.K."/>
            <person name="Aguiy J.C."/>
        </authorList>
    </citation>
    <scope>NUCLEOTIDE SEQUENCE [LARGE SCALE GENOMIC DNA]</scope>
    <source>
        <strain evidence="1">JCA_2017</strain>
    </source>
</reference>
<evidence type="ECO:0000313" key="1">
    <source>
        <dbReference type="EMBL" id="RDY02261.1"/>
    </source>
</evidence>
<feature type="non-terminal residue" evidence="1">
    <location>
        <position position="1"/>
    </location>
</feature>
<keyword evidence="2" id="KW-1185">Reference proteome</keyword>
<dbReference type="PANTHER" id="PTHR34222">
    <property type="entry name" value="GAG_PRE-INTEGRS DOMAIN-CONTAINING PROTEIN"/>
    <property type="match status" value="1"/>
</dbReference>
<sequence>MEFYDSGNKPELYVLSLCPKIFNSRQGTLSIIEYFGTLNGLWIELDQYQGLKMLIERGRIFKFLYGLNFEYDPIRVQILSKEKLPSLFESEETRRSVMLDKGSSNIGFAMVTGKGFTKRSTFEGKSFTKSSREEYCTYYKRPGLTKDTCYKLYGKEKVLE</sequence>
<evidence type="ECO:0000313" key="2">
    <source>
        <dbReference type="Proteomes" id="UP000257109"/>
    </source>
</evidence>
<dbReference type="Proteomes" id="UP000257109">
    <property type="component" value="Unassembled WGS sequence"/>
</dbReference>
<dbReference type="EMBL" id="QJKJ01002569">
    <property type="protein sequence ID" value="RDY02261.1"/>
    <property type="molecule type" value="Genomic_DNA"/>
</dbReference>
<name>A0A371HHG8_MUCPR</name>